<feature type="transmembrane region" description="Helical" evidence="1">
    <location>
        <begin position="45"/>
        <end position="67"/>
    </location>
</feature>
<protein>
    <submittedName>
        <fullName evidence="2">Uncharacterized protein</fullName>
    </submittedName>
</protein>
<organism evidence="2 3">
    <name type="scientific">Bradyrhizobium manausense</name>
    <dbReference type="NCBI Taxonomy" id="989370"/>
    <lineage>
        <taxon>Bacteria</taxon>
        <taxon>Pseudomonadati</taxon>
        <taxon>Pseudomonadota</taxon>
        <taxon>Alphaproteobacteria</taxon>
        <taxon>Hyphomicrobiales</taxon>
        <taxon>Nitrobacteraceae</taxon>
        <taxon>Bradyrhizobium</taxon>
    </lineage>
</organism>
<evidence type="ECO:0000256" key="1">
    <source>
        <dbReference type="SAM" id="Phobius"/>
    </source>
</evidence>
<dbReference type="Proteomes" id="UP000051936">
    <property type="component" value="Unassembled WGS sequence"/>
</dbReference>
<keyword evidence="3" id="KW-1185">Reference proteome</keyword>
<comment type="caution">
    <text evidence="2">The sequence shown here is derived from an EMBL/GenBank/DDBJ whole genome shotgun (WGS) entry which is preliminary data.</text>
</comment>
<evidence type="ECO:0000313" key="3">
    <source>
        <dbReference type="Proteomes" id="UP000051936"/>
    </source>
</evidence>
<sequence>MTEAIVRNTRHWLLSAALAALLVLAVWYCASVWQATSPMPLYRNVILGVAAVLMFVIGVGLTALMFYSRRKGYDEPARSDPRPRE</sequence>
<keyword evidence="1" id="KW-1133">Transmembrane helix</keyword>
<keyword evidence="1" id="KW-0812">Transmembrane</keyword>
<proteinExistence type="predicted"/>
<dbReference type="EMBL" id="LJYG01000094">
    <property type="protein sequence ID" value="KRQ08223.1"/>
    <property type="molecule type" value="Genomic_DNA"/>
</dbReference>
<accession>A0A0R3DN47</accession>
<keyword evidence="1" id="KW-0472">Membrane</keyword>
<feature type="transmembrane region" description="Helical" evidence="1">
    <location>
        <begin position="12"/>
        <end position="33"/>
    </location>
</feature>
<dbReference type="OrthoDB" id="7632567at2"/>
<reference evidence="2 3" key="1">
    <citation type="submission" date="2015-09" db="EMBL/GenBank/DDBJ databases">
        <title>Draft Genome Sequence of Bradyrhizobium manausense Strain BR 3351T, a Novel Symbiotic Nitrogen-Fixing Alphaproteobacterium Isolated from Brazilian Amazon Rain Forest.</title>
        <authorList>
            <person name="De Araujo J.L."/>
            <person name="Zilli J.E."/>
        </authorList>
    </citation>
    <scope>NUCLEOTIDE SEQUENCE [LARGE SCALE GENOMIC DNA]</scope>
    <source>
        <strain evidence="2 3">BR3351</strain>
    </source>
</reference>
<name>A0A0R3DN47_9BRAD</name>
<gene>
    <name evidence="2" type="ORF">AOQ71_22260</name>
</gene>
<evidence type="ECO:0000313" key="2">
    <source>
        <dbReference type="EMBL" id="KRQ08223.1"/>
    </source>
</evidence>
<dbReference type="AlphaFoldDB" id="A0A0R3DN47"/>